<evidence type="ECO:0000313" key="2">
    <source>
        <dbReference type="EMBL" id="KIW18474.1"/>
    </source>
</evidence>
<keyword evidence="1" id="KW-0472">Membrane</keyword>
<keyword evidence="1" id="KW-1133">Transmembrane helix</keyword>
<evidence type="ECO:0000256" key="1">
    <source>
        <dbReference type="SAM" id="Phobius"/>
    </source>
</evidence>
<keyword evidence="3" id="KW-1185">Reference proteome</keyword>
<feature type="transmembrane region" description="Helical" evidence="1">
    <location>
        <begin position="43"/>
        <end position="65"/>
    </location>
</feature>
<accession>A0A0D2C4G2</accession>
<dbReference type="OrthoDB" id="4148037at2759"/>
<dbReference type="RefSeq" id="XP_016238690.1">
    <property type="nucleotide sequence ID" value="XM_016377120.1"/>
</dbReference>
<dbReference type="HOGENOM" id="CLU_1408778_0_0_1"/>
<gene>
    <name evidence="2" type="ORF">PV08_02762</name>
</gene>
<dbReference type="EMBL" id="KN847493">
    <property type="protein sequence ID" value="KIW18474.1"/>
    <property type="molecule type" value="Genomic_DNA"/>
</dbReference>
<organism evidence="2 3">
    <name type="scientific">Exophiala spinifera</name>
    <dbReference type="NCBI Taxonomy" id="91928"/>
    <lineage>
        <taxon>Eukaryota</taxon>
        <taxon>Fungi</taxon>
        <taxon>Dikarya</taxon>
        <taxon>Ascomycota</taxon>
        <taxon>Pezizomycotina</taxon>
        <taxon>Eurotiomycetes</taxon>
        <taxon>Chaetothyriomycetidae</taxon>
        <taxon>Chaetothyriales</taxon>
        <taxon>Herpotrichiellaceae</taxon>
        <taxon>Exophiala</taxon>
    </lineage>
</organism>
<keyword evidence="1" id="KW-0812">Transmembrane</keyword>
<dbReference type="GeneID" id="27329845"/>
<proteinExistence type="predicted"/>
<protein>
    <submittedName>
        <fullName evidence="2">Uncharacterized protein</fullName>
    </submittedName>
</protein>
<dbReference type="AlphaFoldDB" id="A0A0D2C4G2"/>
<reference evidence="2 3" key="1">
    <citation type="submission" date="2015-01" db="EMBL/GenBank/DDBJ databases">
        <title>The Genome Sequence of Exophiala spinifera CBS89968.</title>
        <authorList>
            <consortium name="The Broad Institute Genomics Platform"/>
            <person name="Cuomo C."/>
            <person name="de Hoog S."/>
            <person name="Gorbushina A."/>
            <person name="Stielow B."/>
            <person name="Teixiera M."/>
            <person name="Abouelleil A."/>
            <person name="Chapman S.B."/>
            <person name="Priest M."/>
            <person name="Young S.K."/>
            <person name="Wortman J."/>
            <person name="Nusbaum C."/>
            <person name="Birren B."/>
        </authorList>
    </citation>
    <scope>NUCLEOTIDE SEQUENCE [LARGE SCALE GENOMIC DNA]</scope>
    <source>
        <strain evidence="2 3">CBS 89968</strain>
    </source>
</reference>
<dbReference type="VEuPathDB" id="FungiDB:PV08_02762"/>
<name>A0A0D2C4G2_9EURO</name>
<evidence type="ECO:0000313" key="3">
    <source>
        <dbReference type="Proteomes" id="UP000053328"/>
    </source>
</evidence>
<sequence length="193" mass="21129">MREHQHMQHHQAEGIRQLSESAVRTASISTFAASELISQSTHAAMHVAICSFTAGVILSLMIASWPNSSESSIWLLSLKNIISLFEQFPSQNYRLATQSLKLLEALKTRVDPGITGESGDDIGYNLSEHTFGSTENAAVAGDYNNITSAASNILEFNFGDLGFSSNTGGPLDDVGQLWLWDDLSNENWMSNFE</sequence>
<dbReference type="STRING" id="91928.A0A0D2C4G2"/>
<dbReference type="Proteomes" id="UP000053328">
    <property type="component" value="Unassembled WGS sequence"/>
</dbReference>